<dbReference type="InterPro" id="IPR001119">
    <property type="entry name" value="SLH_dom"/>
</dbReference>
<evidence type="ECO:0000313" key="5">
    <source>
        <dbReference type="Proteomes" id="UP000628736"/>
    </source>
</evidence>
<feature type="domain" description="SLH" evidence="3">
    <location>
        <begin position="24"/>
        <end position="83"/>
    </location>
</feature>
<feature type="signal peptide" evidence="2">
    <location>
        <begin position="1"/>
        <end position="29"/>
    </location>
</feature>
<evidence type="ECO:0000256" key="2">
    <source>
        <dbReference type="SAM" id="SignalP"/>
    </source>
</evidence>
<dbReference type="PROSITE" id="PS51272">
    <property type="entry name" value="SLH"/>
    <property type="match status" value="2"/>
</dbReference>
<protein>
    <submittedName>
        <fullName evidence="4">S-layer homology domain-containing protein</fullName>
    </submittedName>
</protein>
<feature type="domain" description="SLH" evidence="3">
    <location>
        <begin position="84"/>
        <end position="147"/>
    </location>
</feature>
<dbReference type="Proteomes" id="UP000628736">
    <property type="component" value="Unassembled WGS sequence"/>
</dbReference>
<keyword evidence="1" id="KW-0677">Repeat</keyword>
<evidence type="ECO:0000313" key="4">
    <source>
        <dbReference type="EMBL" id="MBC5723663.1"/>
    </source>
</evidence>
<sequence length="990" mass="105686">MRNLKRALSLALASVMVMGLMVVGTGASYADVSSEQNQEAIEVLQEVGIMTGDENGNFNPNAKVTRNEMAVVMSNLLDYRVANYKGTSPFTDVPSWAEPYVAACYTNGIIAGYDAKTFGGSDSVTTSQAALMLMKALGYFQYQSDFEDDWQFATIKQAGKIELFEDVDSGVTEAMTRNDLAQLVLNALESGMVEADDDTIKVNADGVIVEAGKVTYNYVTSDKAYARAISDLQPTSSTSSTKGSIVELGEKLYNGDLKKDEGSDDFNRPANVWTYKSSEIGKYADSAEQTWTVKVTEKALYQAVGSAAFDNYDWAIYQNGGLVAEDTNAAPHAARDLAIAHSKTSSERVLTADKGVLTEVFVDSDKETVVLTLIDTGVAKVTKVTGDEGDYEVTVSFKTKVNNGAGSAYTPDNKFTTDQKFEKDDIVIYTASVSSGEIESLAVAETVAGKVTAVKNADYATLDGTKYSYNYAYTKAVAANGIGTGLYNLEDSVADANPVIDKEATLYLDAYGYAVAFEGDTATAEDYLFVKEVGTVFNSEPSAKVVFYDGTEDTITVDQIIDGGKSYDAVKNGGDNSTTKTVAEKTIYKFTKGSSSYDLEVVAEKAGTSATVKKDVPSISATGTANGQATNNNTVFVDVENNNSWVGYKNVSSKTGADVKLVLNSDNVAEVVFIYGNFTSDADAEDYIILKGTGYQAEKDKNNKTVYRFIDAYDANGEKVEDLYTASETLAKNAKKAMYLIDKRDGDDYVQTWTAKFDLKSNAGKAAANWATAAKDGVLTLNTGITFGGNAKKTFAYDDNTVFVVVELKANGDVDLLRTGDISDIEADTTRAADTTGVYVMTVDNEYDQAPLAETVLVVVPDDKGITEGGKDPVVTTDGSVTVGLTNSGSLAMTITAPTIDGKDISGWEAKNVTVKTTLTVDGKDFAKTVSSAKDEKVSLGATLSSLDDSALPNVAISGSHTYQATVVVTFQGMDNNTYTLTGSSAMIFS</sequence>
<name>A0A8J6JCL4_9FIRM</name>
<dbReference type="AlphaFoldDB" id="A0A8J6JCL4"/>
<dbReference type="Pfam" id="PF00395">
    <property type="entry name" value="SLH"/>
    <property type="match status" value="2"/>
</dbReference>
<feature type="chain" id="PRO_5035322547" evidence="2">
    <location>
        <begin position="30"/>
        <end position="990"/>
    </location>
</feature>
<accession>A0A8J6JCL4</accession>
<keyword evidence="2" id="KW-0732">Signal</keyword>
<evidence type="ECO:0000256" key="1">
    <source>
        <dbReference type="ARBA" id="ARBA00022737"/>
    </source>
</evidence>
<dbReference type="EMBL" id="JACOPO010000011">
    <property type="protein sequence ID" value="MBC5723663.1"/>
    <property type="molecule type" value="Genomic_DNA"/>
</dbReference>
<gene>
    <name evidence="4" type="ORF">H8S11_12680</name>
</gene>
<reference evidence="4" key="1">
    <citation type="submission" date="2020-08" db="EMBL/GenBank/DDBJ databases">
        <title>Genome public.</title>
        <authorList>
            <person name="Liu C."/>
            <person name="Sun Q."/>
        </authorList>
    </citation>
    <scope>NUCLEOTIDE SEQUENCE</scope>
    <source>
        <strain evidence="4">NSJ-23</strain>
    </source>
</reference>
<comment type="caution">
    <text evidence="4">The sequence shown here is derived from an EMBL/GenBank/DDBJ whole genome shotgun (WGS) entry which is preliminary data.</text>
</comment>
<evidence type="ECO:0000259" key="3">
    <source>
        <dbReference type="PROSITE" id="PS51272"/>
    </source>
</evidence>
<dbReference type="RefSeq" id="WP_186853381.1">
    <property type="nucleotide sequence ID" value="NZ_JACOPO010000011.1"/>
</dbReference>
<keyword evidence="5" id="KW-1185">Reference proteome</keyword>
<organism evidence="4 5">
    <name type="scientific">Flintibacter hominis</name>
    <dbReference type="NCBI Taxonomy" id="2763048"/>
    <lineage>
        <taxon>Bacteria</taxon>
        <taxon>Bacillati</taxon>
        <taxon>Bacillota</taxon>
        <taxon>Clostridia</taxon>
        <taxon>Eubacteriales</taxon>
        <taxon>Flintibacter</taxon>
    </lineage>
</organism>
<proteinExistence type="predicted"/>